<feature type="compositionally biased region" description="Basic and acidic residues" evidence="1">
    <location>
        <begin position="166"/>
        <end position="182"/>
    </location>
</feature>
<feature type="region of interest" description="Disordered" evidence="1">
    <location>
        <begin position="1"/>
        <end position="42"/>
    </location>
</feature>
<keyword evidence="4" id="KW-1185">Reference proteome</keyword>
<feature type="compositionally biased region" description="Acidic residues" evidence="1">
    <location>
        <begin position="478"/>
        <end position="488"/>
    </location>
</feature>
<comment type="caution">
    <text evidence="3">The sequence shown here is derived from an EMBL/GenBank/DDBJ whole genome shotgun (WGS) entry which is preliminary data.</text>
</comment>
<gene>
    <name evidence="3" type="ORF">NLJ89_g8788</name>
</gene>
<feature type="region of interest" description="Disordered" evidence="1">
    <location>
        <begin position="166"/>
        <end position="185"/>
    </location>
</feature>
<feature type="compositionally biased region" description="Acidic residues" evidence="1">
    <location>
        <begin position="405"/>
        <end position="418"/>
    </location>
</feature>
<dbReference type="EMBL" id="JANKHO010001251">
    <property type="protein sequence ID" value="KAJ3502649.1"/>
    <property type="molecule type" value="Genomic_DNA"/>
</dbReference>
<feature type="region of interest" description="Disordered" evidence="1">
    <location>
        <begin position="119"/>
        <end position="146"/>
    </location>
</feature>
<dbReference type="OrthoDB" id="3225557at2759"/>
<dbReference type="Proteomes" id="UP001148786">
    <property type="component" value="Unassembled WGS sequence"/>
</dbReference>
<sequence length="856" mass="94572">MPKSNLSHLPLSTRDHEDTTATGQHRDAGLSSGPGGAVCGESSDSMEFEVRSFCFVVVTDGADPGPQLPVHGPSGRSSGVKVSKLQLVSKLLLYSLSSPSASLRIPLGLFTRDFEDVTRGAEEHHDSSKTDATRSSTKISRQTLPLSSPSASLRIPLALFTPVFEDGTRGTEEHHDYQKTDADPLLDEDWQADTVCIYTRPVASPAAGDGERARSPRLRFGRDSEDEQSKTRMEDADADAARQQRLTLQRARKKAAEELEARRLIEAAGTGPRQAKQKALADPQSPAGDNVNTGTGRKKQKKRQDEIADSDAETGRVAVPATGGKSGKAVRSTENPVVPSARSAAARQPQVKRKDLVPDSSGEEEVEEGQVVASPLRKQVPKPPIKAATRKQQDEESTDGSFHVDDEDEEVQSEEEPDYSTMSEAELVPAFPREPITDARTLFDIDEADIEMSSARSSRSRRSLSVSLPPTSESDGAVLDEIDEEEDVLPPARPPKASKKPNKPTTKREAKFRNERPSFLSDEEHEASKPAKRIHNRKTPSQLRSASTHCSSEDEDDNDEDQNRWPVHAQVRGTGLLQQNVHIRAICRDAIKIAETTLVTDHAWPELNRMAEYRREVLRKAARTLKKKDDRYGDIHDRLKSDESFTKILGKWVLDRLPHARGPVKAGGINHIAIFQLGIGEACQLRVKALFEDHTYVYPGHWVDDGDGKPMWVVKSKDIYLNPALVSVLKEAFFDTPSAFGYKFKEYYMSSHPNPELSEKELTVPLVALAATGLYAGLYVWREGVRDAKAIKFEGDTYSSVFDLHKMYLLDLKGKSISKFHAVMSELYAKVTNEPKSNNATRKSGNPLSVMDLSGY</sequence>
<dbReference type="InterPro" id="IPR045341">
    <property type="entry name" value="DUF6532"/>
</dbReference>
<feature type="compositionally biased region" description="Polar residues" evidence="1">
    <location>
        <begin position="133"/>
        <end position="146"/>
    </location>
</feature>
<feature type="region of interest" description="Disordered" evidence="1">
    <location>
        <begin position="836"/>
        <end position="856"/>
    </location>
</feature>
<feature type="compositionally biased region" description="Basic and acidic residues" evidence="1">
    <location>
        <begin position="254"/>
        <end position="265"/>
    </location>
</feature>
<feature type="compositionally biased region" description="Polar residues" evidence="1">
    <location>
        <begin position="539"/>
        <end position="550"/>
    </location>
</feature>
<name>A0A9W8JU82_9AGAR</name>
<organism evidence="3 4">
    <name type="scientific">Agrocybe chaxingu</name>
    <dbReference type="NCBI Taxonomy" id="84603"/>
    <lineage>
        <taxon>Eukaryota</taxon>
        <taxon>Fungi</taxon>
        <taxon>Dikarya</taxon>
        <taxon>Basidiomycota</taxon>
        <taxon>Agaricomycotina</taxon>
        <taxon>Agaricomycetes</taxon>
        <taxon>Agaricomycetidae</taxon>
        <taxon>Agaricales</taxon>
        <taxon>Agaricineae</taxon>
        <taxon>Strophariaceae</taxon>
        <taxon>Agrocybe</taxon>
    </lineage>
</organism>
<feature type="compositionally biased region" description="Basic and acidic residues" evidence="1">
    <location>
        <begin position="209"/>
        <end position="242"/>
    </location>
</feature>
<dbReference type="Pfam" id="PF20149">
    <property type="entry name" value="DUF6532"/>
    <property type="match status" value="1"/>
</dbReference>
<feature type="compositionally biased region" description="Polar residues" evidence="1">
    <location>
        <begin position="836"/>
        <end position="847"/>
    </location>
</feature>
<feature type="compositionally biased region" description="Basic and acidic residues" evidence="1">
    <location>
        <begin position="506"/>
        <end position="516"/>
    </location>
</feature>
<feature type="compositionally biased region" description="Low complexity" evidence="1">
    <location>
        <begin position="453"/>
        <end position="467"/>
    </location>
</feature>
<dbReference type="AlphaFoldDB" id="A0A9W8JU82"/>
<feature type="compositionally biased region" description="Basic and acidic residues" evidence="1">
    <location>
        <begin position="119"/>
        <end position="132"/>
    </location>
</feature>
<evidence type="ECO:0000256" key="1">
    <source>
        <dbReference type="SAM" id="MobiDB-lite"/>
    </source>
</evidence>
<accession>A0A9W8JU82</accession>
<protein>
    <recommendedName>
        <fullName evidence="2">DUF6532 domain-containing protein</fullName>
    </recommendedName>
</protein>
<evidence type="ECO:0000313" key="4">
    <source>
        <dbReference type="Proteomes" id="UP001148786"/>
    </source>
</evidence>
<evidence type="ECO:0000313" key="3">
    <source>
        <dbReference type="EMBL" id="KAJ3502649.1"/>
    </source>
</evidence>
<evidence type="ECO:0000259" key="2">
    <source>
        <dbReference type="Pfam" id="PF20149"/>
    </source>
</evidence>
<reference evidence="3" key="1">
    <citation type="submission" date="2022-07" db="EMBL/GenBank/DDBJ databases">
        <title>Genome Sequence of Agrocybe chaxingu.</title>
        <authorList>
            <person name="Buettner E."/>
        </authorList>
    </citation>
    <scope>NUCLEOTIDE SEQUENCE</scope>
    <source>
        <strain evidence="3">MP-N11</strain>
    </source>
</reference>
<feature type="compositionally biased region" description="Basic and acidic residues" evidence="1">
    <location>
        <begin position="13"/>
        <end position="28"/>
    </location>
</feature>
<feature type="domain" description="DUF6532" evidence="2">
    <location>
        <begin position="590"/>
        <end position="808"/>
    </location>
</feature>
<proteinExistence type="predicted"/>
<feature type="region of interest" description="Disordered" evidence="1">
    <location>
        <begin position="204"/>
        <end position="434"/>
    </location>
</feature>
<feature type="region of interest" description="Disordered" evidence="1">
    <location>
        <begin position="452"/>
        <end position="562"/>
    </location>
</feature>